<feature type="region of interest" description="Disordered" evidence="3">
    <location>
        <begin position="844"/>
        <end position="942"/>
    </location>
</feature>
<proteinExistence type="predicted"/>
<dbReference type="EMBL" id="AZIL01001177">
    <property type="protein sequence ID" value="EWM24623.1"/>
    <property type="molecule type" value="Genomic_DNA"/>
</dbReference>
<dbReference type="GO" id="GO:0005509">
    <property type="term" value="F:calcium ion binding"/>
    <property type="evidence" value="ECO:0007669"/>
    <property type="project" value="InterPro"/>
</dbReference>
<feature type="compositionally biased region" description="Basic and acidic residues" evidence="3">
    <location>
        <begin position="193"/>
        <end position="202"/>
    </location>
</feature>
<dbReference type="InterPro" id="IPR041534">
    <property type="entry name" value="EF-hand_13"/>
</dbReference>
<feature type="region of interest" description="Disordered" evidence="3">
    <location>
        <begin position="118"/>
        <end position="142"/>
    </location>
</feature>
<dbReference type="GO" id="GO:0019888">
    <property type="term" value="F:protein phosphatase regulator activity"/>
    <property type="evidence" value="ECO:0007669"/>
    <property type="project" value="TreeGrafter"/>
</dbReference>
<keyword evidence="1" id="KW-0479">Metal-binding</keyword>
<evidence type="ECO:0000313" key="6">
    <source>
        <dbReference type="Proteomes" id="UP000019335"/>
    </source>
</evidence>
<dbReference type="AlphaFoldDB" id="W7TMA3"/>
<feature type="region of interest" description="Disordered" evidence="3">
    <location>
        <begin position="421"/>
        <end position="443"/>
    </location>
</feature>
<feature type="region of interest" description="Disordered" evidence="3">
    <location>
        <begin position="1"/>
        <end position="22"/>
    </location>
</feature>
<dbReference type="Proteomes" id="UP000019335">
    <property type="component" value="Chromosome 13"/>
</dbReference>
<sequence length="942" mass="103512">MHVYYHQTTATTGSPNTSTTSRITEHIPSTSSRMMGGQHHQAVSQTAAHGSGAGSEYNGASRKLEELFVYWLSQKETTEMVENCVTAVRQGQALPSESALEPPQLTLRGLSGAVAPHMSLATNQPPRSPKEPATSYSPPSTGAFLLKRPLASISAGTVNGFGSGAEESTHSSTSSDGSPSQEREEAWDSGLSSEDRATKDSDECNAVCEEELSSSASMAVPTLTHASTTSASISLSSLSHTPTNSASSVSFPTRVHPEESSACAAAEQKFQIATATSPNSLQVAVCNPPPKLWLPLDGRGSGGRGQAYPEDSLLSKKEALVAMFERLVPDKEGTWRGLAVEDFGEFTKSYCRLPGFLQEPLFRRVMAFEEHRPAPPPAGSRPSSAWNQVGNKIIHGVEDVSSCGDPDASPQSIQMAGAVIGSEGRSPSPTASPSGSSSNLSAAGASGRETLSLDTLLRFWAIEMAPFDTTDRLFRLLKQPDATYIVKDDLFPFLHRLLETHPGLEFLRSHPDFQQKYALTVASRIFYTLNRAGTGKISAKELRRSGLLRAMQFVDENEDINKETSFFSYEHFYVLYCRFWELDTDRDGALTREDLLKYGDHSLSNAIVDRIFEVGARPFEDGLGGKRSCKEREKMMYEDFIFFMLSEEDKGNEASLRYWFHCVDVDGDGRLSLQDMRYFYNIQLQRMEWLGHELVPFEDVLCQMLDMLKPTRDLSRCRQQRVFPVAVSAGEGKGSKSQLQDKDDVRAVEKTRGKSSAPLVVNAAAAFAQEEEVRAGGLHIEDFLLPDKIKIAGVFFDALFNLNKFLAFEQRDPFGDRQKREDPFDSDWERFAYRDYQQLAMDEEDNEGGSYAEETEGQQITNMDVEDEGDDEDDDDDEDEKRALQAVPGSSMLGETSEGMEDAEGAGSERSVADGSNVGEVEGASGKLSRESKQMLNGVPLH</sequence>
<name>W7TMA3_9STRA</name>
<dbReference type="PANTHER" id="PTHR14095:SF0">
    <property type="entry name" value="MIP22305P"/>
    <property type="match status" value="1"/>
</dbReference>
<evidence type="ECO:0000256" key="1">
    <source>
        <dbReference type="ARBA" id="ARBA00022723"/>
    </source>
</evidence>
<comment type="caution">
    <text evidence="5">The sequence shown here is derived from an EMBL/GenBank/DDBJ whole genome shotgun (WGS) entry which is preliminary data.</text>
</comment>
<dbReference type="InterPro" id="IPR018247">
    <property type="entry name" value="EF_Hand_1_Ca_BS"/>
</dbReference>
<reference evidence="5 6" key="1">
    <citation type="journal article" date="2014" name="Mol. Plant">
        <title>Chromosome Scale Genome Assembly and Transcriptome Profiling of Nannochloropsis gaditana in Nitrogen Depletion.</title>
        <authorList>
            <person name="Corteggiani Carpinelli E."/>
            <person name="Telatin A."/>
            <person name="Vitulo N."/>
            <person name="Forcato C."/>
            <person name="D'Angelo M."/>
            <person name="Schiavon R."/>
            <person name="Vezzi A."/>
            <person name="Giacometti G.M."/>
            <person name="Morosinotto T."/>
            <person name="Valle G."/>
        </authorList>
    </citation>
    <scope>NUCLEOTIDE SEQUENCE [LARGE SCALE GENOMIC DNA]</scope>
    <source>
        <strain evidence="5 6">B-31</strain>
    </source>
</reference>
<dbReference type="CDD" id="cd21504">
    <property type="entry name" value="PPP2R3A_B-like"/>
    <property type="match status" value="1"/>
</dbReference>
<evidence type="ECO:0000313" key="5">
    <source>
        <dbReference type="EMBL" id="EWM24623.1"/>
    </source>
</evidence>
<dbReference type="PROSITE" id="PS00018">
    <property type="entry name" value="EF_HAND_1"/>
    <property type="match status" value="2"/>
</dbReference>
<dbReference type="FunFam" id="1.10.238.10:FF:000025">
    <property type="entry name" value="serine/threonine-protein phosphatase 2A regulatory subunit B'' subunit alpha"/>
    <property type="match status" value="1"/>
</dbReference>
<feature type="compositionally biased region" description="Low complexity" evidence="3">
    <location>
        <begin position="164"/>
        <end position="180"/>
    </location>
</feature>
<gene>
    <name evidence="5" type="ORF">Naga_100117g5</name>
</gene>
<evidence type="ECO:0000256" key="3">
    <source>
        <dbReference type="SAM" id="MobiDB-lite"/>
    </source>
</evidence>
<dbReference type="InterPro" id="IPR011992">
    <property type="entry name" value="EF-hand-dom_pair"/>
</dbReference>
<dbReference type="PROSITE" id="PS50222">
    <property type="entry name" value="EF_HAND_2"/>
    <property type="match status" value="1"/>
</dbReference>
<feature type="compositionally biased region" description="Low complexity" evidence="3">
    <location>
        <begin position="8"/>
        <end position="21"/>
    </location>
</feature>
<feature type="compositionally biased region" description="Low complexity" evidence="3">
    <location>
        <begin position="426"/>
        <end position="443"/>
    </location>
</feature>
<dbReference type="Pfam" id="PF13499">
    <property type="entry name" value="EF-hand_7"/>
    <property type="match status" value="1"/>
</dbReference>
<dbReference type="Pfam" id="PF17958">
    <property type="entry name" value="EF-hand_13"/>
    <property type="match status" value="1"/>
</dbReference>
<dbReference type="OrthoDB" id="5586at2759"/>
<dbReference type="FunFam" id="1.10.238.220:FF:000003">
    <property type="entry name" value="Phosphoprotein phosphatase 2A regulatory subunit"/>
    <property type="match status" value="1"/>
</dbReference>
<keyword evidence="2" id="KW-0106">Calcium</keyword>
<feature type="region of interest" description="Disordered" evidence="3">
    <location>
        <begin position="157"/>
        <end position="203"/>
    </location>
</feature>
<evidence type="ECO:0000259" key="4">
    <source>
        <dbReference type="PROSITE" id="PS50222"/>
    </source>
</evidence>
<dbReference type="PANTHER" id="PTHR14095">
    <property type="entry name" value="PHOSPHATASE 2A REGULATORY SUBUNIT-RELATED"/>
    <property type="match status" value="1"/>
</dbReference>
<dbReference type="Gene3D" id="1.10.238.220">
    <property type="match status" value="1"/>
</dbReference>
<dbReference type="InterPro" id="IPR002048">
    <property type="entry name" value="EF_hand_dom"/>
</dbReference>
<dbReference type="GO" id="GO:0000159">
    <property type="term" value="C:protein phosphatase type 2A complex"/>
    <property type="evidence" value="ECO:0007669"/>
    <property type="project" value="TreeGrafter"/>
</dbReference>
<feature type="compositionally biased region" description="Acidic residues" evidence="3">
    <location>
        <begin position="864"/>
        <end position="879"/>
    </location>
</feature>
<protein>
    <submittedName>
        <fullName evidence="5">Protein phosphatase 2 (Formerly 2a) regulatory subunit b</fullName>
    </submittedName>
</protein>
<keyword evidence="6" id="KW-1185">Reference proteome</keyword>
<evidence type="ECO:0000256" key="2">
    <source>
        <dbReference type="ARBA" id="ARBA00022837"/>
    </source>
</evidence>
<dbReference type="Gene3D" id="1.10.238.10">
    <property type="entry name" value="EF-hand"/>
    <property type="match status" value="1"/>
</dbReference>
<feature type="domain" description="EF-hand" evidence="4">
    <location>
        <begin position="651"/>
        <end position="686"/>
    </location>
</feature>
<organism evidence="5 6">
    <name type="scientific">Nannochloropsis gaditana</name>
    <dbReference type="NCBI Taxonomy" id="72520"/>
    <lineage>
        <taxon>Eukaryota</taxon>
        <taxon>Sar</taxon>
        <taxon>Stramenopiles</taxon>
        <taxon>Ochrophyta</taxon>
        <taxon>Eustigmatophyceae</taxon>
        <taxon>Eustigmatales</taxon>
        <taxon>Monodopsidaceae</taxon>
        <taxon>Nannochloropsis</taxon>
    </lineage>
</organism>
<dbReference type="SUPFAM" id="SSF47473">
    <property type="entry name" value="EF-hand"/>
    <property type="match status" value="2"/>
</dbReference>
<accession>W7TMA3</accession>